<evidence type="ECO:0000313" key="9">
    <source>
        <dbReference type="Proteomes" id="UP000825935"/>
    </source>
</evidence>
<evidence type="ECO:0000256" key="2">
    <source>
        <dbReference type="ARBA" id="ARBA00008085"/>
    </source>
</evidence>
<dbReference type="InterPro" id="IPR020602">
    <property type="entry name" value="GTP_CycHdrlase_I_dom"/>
</dbReference>
<protein>
    <recommendedName>
        <fullName evidence="4">GTP cyclohydrolase 1</fullName>
        <ecNumber evidence="3">3.5.4.16</ecNumber>
    </recommendedName>
    <alternativeName>
        <fullName evidence="6">GTP cyclohydrolase I</fullName>
    </alternativeName>
</protein>
<dbReference type="PANTHER" id="PTHR11109">
    <property type="entry name" value="GTP CYCLOHYDROLASE I"/>
    <property type="match status" value="1"/>
</dbReference>
<evidence type="ECO:0000256" key="6">
    <source>
        <dbReference type="ARBA" id="ARBA00030854"/>
    </source>
</evidence>
<name>A0A8T2T2M5_CERRI</name>
<dbReference type="GO" id="GO:0005737">
    <property type="term" value="C:cytoplasm"/>
    <property type="evidence" value="ECO:0007669"/>
    <property type="project" value="TreeGrafter"/>
</dbReference>
<sequence length="577" mass="62635">MGLVSNGCKLSNGSCFEQALICKNIDGCHPTHGCDMEGETDEAAAGSSVSSASSIDLEDLVGDSSDVVEAVKMLLHGLGEDIHRAGLLKTPLRVARAFAFATKGYHQNAKDLVGDALFPEGGLEAGSGFAGGLGGMVIVRNIHQYSLCSSCLVPFKVCCHIAYISSGYRVVGLSKLARITDMFSRRLQNPQNLADQICKGLSDAIQPKGVAVILQSWHLPLSYCGHVGHSLDSAFQHAIITYSGRGQFEDKGNSAWDYLLALLRLEGVSIPRTGTAECNFVREEWCPCVNLHVVTAKEGCITSGLQKDYGNFESINGNINRSTSNGESTASKMLEYSVLTLGESFSLMVSAVEIILESLVTGMVKEDLHQTAIYYTKWLLQFRRGHEESLYKLSMKMENVMEWQVPRDNVIMDTLRNGLSIVNMVSNGSRLLKPNEGALGGVLAQLDVPFCSLCEHHLLPFFGKGHIGYLASDAGSQDVSRDTVMEMIGALGHKLQVQERLTKQIAEAIAYRFSLSSIIVVLEASHVCMLSRGVEKLGSSTATDAVLGCFATDYTVKAHFLEMVMRNREVKRATSVL</sequence>
<dbReference type="InterPro" id="IPR043133">
    <property type="entry name" value="GTP-CH-I_C/QueF"/>
</dbReference>
<dbReference type="InterPro" id="IPR001474">
    <property type="entry name" value="GTP_CycHdrlase_I"/>
</dbReference>
<dbReference type="OMA" id="KVQCHVG"/>
<dbReference type="GO" id="GO:0005525">
    <property type="term" value="F:GTP binding"/>
    <property type="evidence" value="ECO:0007669"/>
    <property type="project" value="TreeGrafter"/>
</dbReference>
<dbReference type="Proteomes" id="UP000825935">
    <property type="component" value="Chromosome 16"/>
</dbReference>
<dbReference type="OrthoDB" id="4966at2759"/>
<dbReference type="GO" id="GO:0008270">
    <property type="term" value="F:zinc ion binding"/>
    <property type="evidence" value="ECO:0007669"/>
    <property type="project" value="TreeGrafter"/>
</dbReference>
<dbReference type="EC" id="3.5.4.16" evidence="3"/>
<evidence type="ECO:0000256" key="5">
    <source>
        <dbReference type="ARBA" id="ARBA00022801"/>
    </source>
</evidence>
<reference evidence="8" key="1">
    <citation type="submission" date="2021-08" db="EMBL/GenBank/DDBJ databases">
        <title>WGS assembly of Ceratopteris richardii.</title>
        <authorList>
            <person name="Marchant D.B."/>
            <person name="Chen G."/>
            <person name="Jenkins J."/>
            <person name="Shu S."/>
            <person name="Leebens-Mack J."/>
            <person name="Grimwood J."/>
            <person name="Schmutz J."/>
            <person name="Soltis P."/>
            <person name="Soltis D."/>
            <person name="Chen Z.-H."/>
        </authorList>
    </citation>
    <scope>NUCLEOTIDE SEQUENCE</scope>
    <source>
        <strain evidence="8">Whitten #5841</strain>
        <tissue evidence="8">Leaf</tissue>
    </source>
</reference>
<dbReference type="AlphaFoldDB" id="A0A8T2T2M5"/>
<evidence type="ECO:0000256" key="1">
    <source>
        <dbReference type="ARBA" id="ARBA00005080"/>
    </source>
</evidence>
<organism evidence="8 9">
    <name type="scientific">Ceratopteris richardii</name>
    <name type="common">Triangle waterfern</name>
    <dbReference type="NCBI Taxonomy" id="49495"/>
    <lineage>
        <taxon>Eukaryota</taxon>
        <taxon>Viridiplantae</taxon>
        <taxon>Streptophyta</taxon>
        <taxon>Embryophyta</taxon>
        <taxon>Tracheophyta</taxon>
        <taxon>Polypodiopsida</taxon>
        <taxon>Polypodiidae</taxon>
        <taxon>Polypodiales</taxon>
        <taxon>Pteridineae</taxon>
        <taxon>Pteridaceae</taxon>
        <taxon>Parkerioideae</taxon>
        <taxon>Ceratopteris</taxon>
    </lineage>
</organism>
<dbReference type="SUPFAM" id="SSF55620">
    <property type="entry name" value="Tetrahydrobiopterin biosynthesis enzymes-like"/>
    <property type="match status" value="2"/>
</dbReference>
<accession>A0A8T2T2M5</accession>
<dbReference type="Gene3D" id="1.10.286.10">
    <property type="match status" value="1"/>
</dbReference>
<comment type="pathway">
    <text evidence="1">Cofactor biosynthesis; 7,8-dihydroneopterin triphosphate biosynthesis; 7,8-dihydroneopterin triphosphate from GTP: step 1/1.</text>
</comment>
<gene>
    <name evidence="8" type="ORF">KP509_16G063000</name>
</gene>
<feature type="domain" description="GTP cyclohydrolase I" evidence="7">
    <location>
        <begin position="446"/>
        <end position="564"/>
    </location>
</feature>
<dbReference type="GO" id="GO:0046654">
    <property type="term" value="P:tetrahydrofolate biosynthetic process"/>
    <property type="evidence" value="ECO:0007669"/>
    <property type="project" value="InterPro"/>
</dbReference>
<proteinExistence type="inferred from homology"/>
<evidence type="ECO:0000259" key="7">
    <source>
        <dbReference type="Pfam" id="PF01227"/>
    </source>
</evidence>
<comment type="similarity">
    <text evidence="2">Belongs to the GTP cyclohydrolase I family.</text>
</comment>
<dbReference type="GO" id="GO:0006729">
    <property type="term" value="P:tetrahydrobiopterin biosynthetic process"/>
    <property type="evidence" value="ECO:0007669"/>
    <property type="project" value="TreeGrafter"/>
</dbReference>
<feature type="domain" description="GTP cyclohydrolase I" evidence="7">
    <location>
        <begin position="69"/>
        <end position="251"/>
    </location>
</feature>
<dbReference type="InterPro" id="IPR043134">
    <property type="entry name" value="GTP-CH-I_N"/>
</dbReference>
<evidence type="ECO:0000313" key="8">
    <source>
        <dbReference type="EMBL" id="KAH7388193.1"/>
    </source>
</evidence>
<dbReference type="Gene3D" id="3.30.1130.10">
    <property type="match status" value="2"/>
</dbReference>
<keyword evidence="9" id="KW-1185">Reference proteome</keyword>
<dbReference type="GO" id="GO:0003934">
    <property type="term" value="F:GTP cyclohydrolase I activity"/>
    <property type="evidence" value="ECO:0007669"/>
    <property type="project" value="UniProtKB-EC"/>
</dbReference>
<evidence type="ECO:0000256" key="4">
    <source>
        <dbReference type="ARBA" id="ARBA00017272"/>
    </source>
</evidence>
<dbReference type="PANTHER" id="PTHR11109:SF7">
    <property type="entry name" value="GTP CYCLOHYDROLASE 1"/>
    <property type="match status" value="1"/>
</dbReference>
<dbReference type="Pfam" id="PF01227">
    <property type="entry name" value="GTP_cyclohydroI"/>
    <property type="match status" value="2"/>
</dbReference>
<comment type="caution">
    <text evidence="8">The sequence shown here is derived from an EMBL/GenBank/DDBJ whole genome shotgun (WGS) entry which is preliminary data.</text>
</comment>
<keyword evidence="5" id="KW-0378">Hydrolase</keyword>
<dbReference type="EMBL" id="CM035421">
    <property type="protein sequence ID" value="KAH7388193.1"/>
    <property type="molecule type" value="Genomic_DNA"/>
</dbReference>
<evidence type="ECO:0000256" key="3">
    <source>
        <dbReference type="ARBA" id="ARBA00012715"/>
    </source>
</evidence>